<feature type="region of interest" description="Disordered" evidence="1">
    <location>
        <begin position="93"/>
        <end position="140"/>
    </location>
</feature>
<accession>A0A5B7GHV5</accession>
<feature type="compositionally biased region" description="Basic residues" evidence="1">
    <location>
        <begin position="93"/>
        <end position="105"/>
    </location>
</feature>
<proteinExistence type="predicted"/>
<feature type="region of interest" description="Disordered" evidence="1">
    <location>
        <begin position="1"/>
        <end position="55"/>
    </location>
</feature>
<keyword evidence="3" id="KW-1185">Reference proteome</keyword>
<evidence type="ECO:0000313" key="3">
    <source>
        <dbReference type="Proteomes" id="UP000324222"/>
    </source>
</evidence>
<sequence length="140" mass="15642">MFGVRKGCTIHKPIPEAEHRRQSRRQGRGGEQSRAIAAIYRRRPTCRPGEPRDPRGRLRCVWAFHTEVETGGSMRLGRVNLNFVEVVSGGRRLQRPGRMKGRAGKTGKGWHGQGKRCTFSTFSSRSRTDPSPPHASPASP</sequence>
<feature type="compositionally biased region" description="Pro residues" evidence="1">
    <location>
        <begin position="130"/>
        <end position="140"/>
    </location>
</feature>
<protein>
    <submittedName>
        <fullName evidence="2">Uncharacterized protein</fullName>
    </submittedName>
</protein>
<dbReference type="EMBL" id="VSRR010014069">
    <property type="protein sequence ID" value="MPC56598.1"/>
    <property type="molecule type" value="Genomic_DNA"/>
</dbReference>
<evidence type="ECO:0000256" key="1">
    <source>
        <dbReference type="SAM" id="MobiDB-lite"/>
    </source>
</evidence>
<reference evidence="2 3" key="1">
    <citation type="submission" date="2019-05" db="EMBL/GenBank/DDBJ databases">
        <title>Another draft genome of Portunus trituberculatus and its Hox gene families provides insights of decapod evolution.</title>
        <authorList>
            <person name="Jeong J.-H."/>
            <person name="Song I."/>
            <person name="Kim S."/>
            <person name="Choi T."/>
            <person name="Kim D."/>
            <person name="Ryu S."/>
            <person name="Kim W."/>
        </authorList>
    </citation>
    <scope>NUCLEOTIDE SEQUENCE [LARGE SCALE GENOMIC DNA]</scope>
    <source>
        <tissue evidence="2">Muscle</tissue>
    </source>
</reference>
<evidence type="ECO:0000313" key="2">
    <source>
        <dbReference type="EMBL" id="MPC56598.1"/>
    </source>
</evidence>
<dbReference type="Proteomes" id="UP000324222">
    <property type="component" value="Unassembled WGS sequence"/>
</dbReference>
<gene>
    <name evidence="2" type="ORF">E2C01_050563</name>
</gene>
<dbReference type="AlphaFoldDB" id="A0A5B7GHV5"/>
<organism evidence="2 3">
    <name type="scientific">Portunus trituberculatus</name>
    <name type="common">Swimming crab</name>
    <name type="synonym">Neptunus trituberculatus</name>
    <dbReference type="NCBI Taxonomy" id="210409"/>
    <lineage>
        <taxon>Eukaryota</taxon>
        <taxon>Metazoa</taxon>
        <taxon>Ecdysozoa</taxon>
        <taxon>Arthropoda</taxon>
        <taxon>Crustacea</taxon>
        <taxon>Multicrustacea</taxon>
        <taxon>Malacostraca</taxon>
        <taxon>Eumalacostraca</taxon>
        <taxon>Eucarida</taxon>
        <taxon>Decapoda</taxon>
        <taxon>Pleocyemata</taxon>
        <taxon>Brachyura</taxon>
        <taxon>Eubrachyura</taxon>
        <taxon>Portunoidea</taxon>
        <taxon>Portunidae</taxon>
        <taxon>Portuninae</taxon>
        <taxon>Portunus</taxon>
    </lineage>
</organism>
<comment type="caution">
    <text evidence="2">The sequence shown here is derived from an EMBL/GenBank/DDBJ whole genome shotgun (WGS) entry which is preliminary data.</text>
</comment>
<name>A0A5B7GHV5_PORTR</name>